<proteinExistence type="predicted"/>
<dbReference type="RefSeq" id="WP_049902110.1">
    <property type="nucleotide sequence ID" value="NZ_JAQLUK010000028.1"/>
</dbReference>
<gene>
    <name evidence="2" type="ORF">PM085_15895</name>
</gene>
<sequence>MSDIDAVAGMYNIVNRESRTTADYQLPLDEFIHQLEERTLPKEVCVVGLEEALSEDDDLRERLVSVMRSEMDYLNNQHPLPSIQFAVEGEFQSVGDSFEVQIAGEFYALEPIFGRQIKRRRDGWLATPFRV</sequence>
<dbReference type="InterPro" id="IPR058389">
    <property type="entry name" value="DUF8076"/>
</dbReference>
<protein>
    <recommendedName>
        <fullName evidence="1">DUF8076 domain-containing protein</fullName>
    </recommendedName>
</protein>
<reference evidence="2 3" key="1">
    <citation type="submission" date="2023-01" db="EMBL/GenBank/DDBJ databases">
        <title>Halorubrum ezzemoulense from Santa Pola, Spain.</title>
        <authorList>
            <person name="Feng Y."/>
            <person name="Louyakis A.S."/>
            <person name="Gogarten J.P."/>
        </authorList>
    </citation>
    <scope>NUCLEOTIDE SEQUENCE [LARGE SCALE GENOMIC DNA]</scope>
    <source>
        <strain evidence="2 3">AMM015</strain>
    </source>
</reference>
<name>A0ABT4Z8D5_HALEZ</name>
<evidence type="ECO:0000313" key="3">
    <source>
        <dbReference type="Proteomes" id="UP001210528"/>
    </source>
</evidence>
<comment type="caution">
    <text evidence="2">The sequence shown here is derived from an EMBL/GenBank/DDBJ whole genome shotgun (WGS) entry which is preliminary data.</text>
</comment>
<organism evidence="2 3">
    <name type="scientific">Halorubrum ezzemoulense</name>
    <name type="common">Halorubrum chaoviator</name>
    <dbReference type="NCBI Taxonomy" id="337243"/>
    <lineage>
        <taxon>Archaea</taxon>
        <taxon>Methanobacteriati</taxon>
        <taxon>Methanobacteriota</taxon>
        <taxon>Stenosarchaea group</taxon>
        <taxon>Halobacteria</taxon>
        <taxon>Halobacteriales</taxon>
        <taxon>Haloferacaceae</taxon>
        <taxon>Halorubrum</taxon>
    </lineage>
</organism>
<evidence type="ECO:0000259" key="1">
    <source>
        <dbReference type="Pfam" id="PF26277"/>
    </source>
</evidence>
<accession>A0ABT4Z8D5</accession>
<feature type="domain" description="DUF8076" evidence="1">
    <location>
        <begin position="8"/>
        <end position="129"/>
    </location>
</feature>
<dbReference type="Proteomes" id="UP001210528">
    <property type="component" value="Unassembled WGS sequence"/>
</dbReference>
<evidence type="ECO:0000313" key="2">
    <source>
        <dbReference type="EMBL" id="MDB2293740.1"/>
    </source>
</evidence>
<dbReference type="Pfam" id="PF26277">
    <property type="entry name" value="DUF8076"/>
    <property type="match status" value="1"/>
</dbReference>
<keyword evidence="3" id="KW-1185">Reference proteome</keyword>
<dbReference type="EMBL" id="JAQLUK010000028">
    <property type="protein sequence ID" value="MDB2293740.1"/>
    <property type="molecule type" value="Genomic_DNA"/>
</dbReference>